<dbReference type="InterPro" id="IPR001845">
    <property type="entry name" value="HTH_ArsR_DNA-bd_dom"/>
</dbReference>
<sequence>MSKSYEAKDTMVNHELQQEARALGDRTRHRLFRYIVDAPGPVGVAELTQFVHLNHNAVRQHLAVLKEAGLIAEEIEKRSRPGRPGLLYRAHPEAAGKWNLPGAYSWLATLLSDAIRSGQSPREVGRQDGNRRAAELVGSTEGVELLEAEITRRGFRPQRVQRGRRIDFVLQRCPFADVAESDPDTVCQLHLGLAEGLAEGLGGLMVERLTVLDPRQAGCCLTILQCSVDGAANI</sequence>
<evidence type="ECO:0000313" key="3">
    <source>
        <dbReference type="Proteomes" id="UP000032336"/>
    </source>
</evidence>
<dbReference type="InterPro" id="IPR011991">
    <property type="entry name" value="ArsR-like_HTH"/>
</dbReference>
<dbReference type="Proteomes" id="UP000032336">
    <property type="component" value="Unassembled WGS sequence"/>
</dbReference>
<keyword evidence="3" id="KW-1185">Reference proteome</keyword>
<dbReference type="AlphaFoldDB" id="A0A0D8FWI5"/>
<name>A0A0D8FWI5_9ACTN</name>
<evidence type="ECO:0000259" key="1">
    <source>
        <dbReference type="SMART" id="SM00418"/>
    </source>
</evidence>
<dbReference type="GeneID" id="78372733"/>
<dbReference type="Gene3D" id="1.10.10.10">
    <property type="entry name" value="Winged helix-like DNA-binding domain superfamily/Winged helix DNA-binding domain"/>
    <property type="match status" value="1"/>
</dbReference>
<dbReference type="STRING" id="1121877.FEAC_15510"/>
<dbReference type="InterPro" id="IPR036388">
    <property type="entry name" value="WH-like_DNA-bd_sf"/>
</dbReference>
<gene>
    <name evidence="2" type="ORF">FEAC_15510</name>
</gene>
<dbReference type="eggNOG" id="COG2345">
    <property type="taxonomic scope" value="Bacteria"/>
</dbReference>
<dbReference type="CDD" id="cd00090">
    <property type="entry name" value="HTH_ARSR"/>
    <property type="match status" value="1"/>
</dbReference>
<dbReference type="InterPro" id="IPR036390">
    <property type="entry name" value="WH_DNA-bd_sf"/>
</dbReference>
<dbReference type="SMART" id="SM00418">
    <property type="entry name" value="HTH_ARSR"/>
    <property type="match status" value="1"/>
</dbReference>
<dbReference type="Pfam" id="PF12840">
    <property type="entry name" value="HTH_20"/>
    <property type="match status" value="1"/>
</dbReference>
<comment type="caution">
    <text evidence="2">The sequence shown here is derived from an EMBL/GenBank/DDBJ whole genome shotgun (WGS) entry which is preliminary data.</text>
</comment>
<proteinExistence type="predicted"/>
<dbReference type="EMBL" id="JXUW01000013">
    <property type="protein sequence ID" value="KJE76622.1"/>
    <property type="molecule type" value="Genomic_DNA"/>
</dbReference>
<accession>A0A0D8FWI5</accession>
<dbReference type="GO" id="GO:0003700">
    <property type="term" value="F:DNA-binding transcription factor activity"/>
    <property type="evidence" value="ECO:0007669"/>
    <property type="project" value="InterPro"/>
</dbReference>
<dbReference type="RefSeq" id="WP_160290352.1">
    <property type="nucleotide sequence ID" value="NZ_JQKF01000014.1"/>
</dbReference>
<evidence type="ECO:0000313" key="2">
    <source>
        <dbReference type="EMBL" id="KJE76622.1"/>
    </source>
</evidence>
<reference evidence="2 3" key="1">
    <citation type="submission" date="2015-01" db="EMBL/GenBank/DDBJ databases">
        <title>Draft genome of the acidophilic iron oxidizer Ferrimicrobium acidiphilum strain T23.</title>
        <authorList>
            <person name="Poehlein A."/>
            <person name="Eisen S."/>
            <person name="Schloemann M."/>
            <person name="Johnson B.D."/>
            <person name="Daniel R."/>
            <person name="Muehling M."/>
        </authorList>
    </citation>
    <scope>NUCLEOTIDE SEQUENCE [LARGE SCALE GENOMIC DNA]</scope>
    <source>
        <strain evidence="2 3">T23</strain>
    </source>
</reference>
<organism evidence="2 3">
    <name type="scientific">Ferrimicrobium acidiphilum DSM 19497</name>
    <dbReference type="NCBI Taxonomy" id="1121877"/>
    <lineage>
        <taxon>Bacteria</taxon>
        <taxon>Bacillati</taxon>
        <taxon>Actinomycetota</taxon>
        <taxon>Acidimicrobiia</taxon>
        <taxon>Acidimicrobiales</taxon>
        <taxon>Acidimicrobiaceae</taxon>
        <taxon>Ferrimicrobium</taxon>
    </lineage>
</organism>
<protein>
    <submittedName>
        <fullName evidence="2">Helix-turn-helix domain protein</fullName>
    </submittedName>
</protein>
<dbReference type="SUPFAM" id="SSF46785">
    <property type="entry name" value="Winged helix' DNA-binding domain"/>
    <property type="match status" value="1"/>
</dbReference>
<feature type="domain" description="HTH arsR-type" evidence="1">
    <location>
        <begin position="18"/>
        <end position="116"/>
    </location>
</feature>